<organism evidence="3 4">
    <name type="scientific">Liparis tanakae</name>
    <name type="common">Tanaka's snailfish</name>
    <dbReference type="NCBI Taxonomy" id="230148"/>
    <lineage>
        <taxon>Eukaryota</taxon>
        <taxon>Metazoa</taxon>
        <taxon>Chordata</taxon>
        <taxon>Craniata</taxon>
        <taxon>Vertebrata</taxon>
        <taxon>Euteleostomi</taxon>
        <taxon>Actinopterygii</taxon>
        <taxon>Neopterygii</taxon>
        <taxon>Teleostei</taxon>
        <taxon>Neoteleostei</taxon>
        <taxon>Acanthomorphata</taxon>
        <taxon>Eupercaria</taxon>
        <taxon>Perciformes</taxon>
        <taxon>Cottioidei</taxon>
        <taxon>Cottales</taxon>
        <taxon>Liparidae</taxon>
        <taxon>Liparis</taxon>
    </lineage>
</organism>
<evidence type="ECO:0000313" key="3">
    <source>
        <dbReference type="EMBL" id="TNN51356.1"/>
    </source>
</evidence>
<feature type="compositionally biased region" description="Gly residues" evidence="1">
    <location>
        <begin position="193"/>
        <end position="202"/>
    </location>
</feature>
<evidence type="ECO:0000256" key="2">
    <source>
        <dbReference type="SAM" id="Phobius"/>
    </source>
</evidence>
<sequence length="202" mass="22474">MGDERLEQQLDLVPYAQRVRVMGAAALSETKPERGERTETELQVSARGPAGILNPKRRRLYLDDPAAEAGPLCQLLQILGVGVVVFSKLGLHHLHIAVITVAVGTCIWSTVKLVLALLAGLVVVLCGRQNSRFSSRPHSSPVDSWRRQELQEKQARWKVLPRARRTQSLEWMLRPQRVQRVPYLLDEEEDGGRGGGGQSGEM</sequence>
<dbReference type="AlphaFoldDB" id="A0A4Z2GCQ9"/>
<keyword evidence="2" id="KW-1133">Transmembrane helix</keyword>
<reference evidence="3 4" key="1">
    <citation type="submission" date="2019-03" db="EMBL/GenBank/DDBJ databases">
        <title>First draft genome of Liparis tanakae, snailfish: a comprehensive survey of snailfish specific genes.</title>
        <authorList>
            <person name="Kim W."/>
            <person name="Song I."/>
            <person name="Jeong J.-H."/>
            <person name="Kim D."/>
            <person name="Kim S."/>
            <person name="Ryu S."/>
            <person name="Song J.Y."/>
            <person name="Lee S.K."/>
        </authorList>
    </citation>
    <scope>NUCLEOTIDE SEQUENCE [LARGE SCALE GENOMIC DNA]</scope>
    <source>
        <tissue evidence="3">Muscle</tissue>
    </source>
</reference>
<keyword evidence="2" id="KW-0812">Transmembrane</keyword>
<protein>
    <submittedName>
        <fullName evidence="3">Uncharacterized protein</fullName>
    </submittedName>
</protein>
<dbReference type="Proteomes" id="UP000314294">
    <property type="component" value="Unassembled WGS sequence"/>
</dbReference>
<feature type="transmembrane region" description="Helical" evidence="2">
    <location>
        <begin position="93"/>
        <end position="126"/>
    </location>
</feature>
<keyword evidence="2" id="KW-0472">Membrane</keyword>
<gene>
    <name evidence="3" type="ORF">EYF80_038454</name>
</gene>
<evidence type="ECO:0000313" key="4">
    <source>
        <dbReference type="Proteomes" id="UP000314294"/>
    </source>
</evidence>
<evidence type="ECO:0000256" key="1">
    <source>
        <dbReference type="SAM" id="MobiDB-lite"/>
    </source>
</evidence>
<feature type="region of interest" description="Disordered" evidence="1">
    <location>
        <begin position="183"/>
        <end position="202"/>
    </location>
</feature>
<comment type="caution">
    <text evidence="3">The sequence shown here is derived from an EMBL/GenBank/DDBJ whole genome shotgun (WGS) entry which is preliminary data.</text>
</comment>
<accession>A0A4Z2GCQ9</accession>
<dbReference type="EMBL" id="SRLO01000585">
    <property type="protein sequence ID" value="TNN51356.1"/>
    <property type="molecule type" value="Genomic_DNA"/>
</dbReference>
<proteinExistence type="predicted"/>
<keyword evidence="4" id="KW-1185">Reference proteome</keyword>
<name>A0A4Z2GCQ9_9TELE</name>